<dbReference type="EMBL" id="QGKU01000025">
    <property type="protein sequence ID" value="PWR03619.1"/>
    <property type="molecule type" value="Genomic_DNA"/>
</dbReference>
<sequence length="633" mass="66130">MIVPGSALDRLATAAGIVPRYRDVTGALRETGADAARALLAAMGLPAGTEPEALDALDMLRAPPAEGGYDGWHVVTSGAPAQIEGQGPWHLLAEDGTEAGGDAAGRVSLPALSAGYHRLLLDGRALLVIAAPPTLPAPARGWGVTLPLYGLRTAAEGGFGDYADLSAAVTGLGGTGADFVGINPIHAGFPTDPDAFSPYSPSSRQRLNTAHLALPGRPGSPGDLIDYAADRPAHLAALRAAYAALSDAARAASVAHATDDADLWRFAVHQALADRHGPYWPDWPAALRRPDNPEVAAFAAAAGDGPAFHAWAQQEAATQLGQVRDAAAAAGMRHGLYLDLAVGTHPGGAETWAEPEVFARGVSLGAPPDAFSPGGQSWGIAPFDPRALAARGFKPFIDTLRAQFRFARLLRVDHVLGFERAFWVPENGAPGAYVTMPRAALLAITRIEAARAGATVVGEDLGNVPEGLRDAMQEAGVLGCRVAMFERDQEADVTRYRPGSAYDTLTLASFASHDLPTWKGWRTGRDLEWWARIGQLPGEDLPAARATRAAEVAAFDTAHGTADGTADALHLALAGSAAALVAVQAEDMLGLTEQPNLPGTIDAHPNWRRRLPVPAADLGRDAQVLRSAALMRR</sequence>
<dbReference type="Pfam" id="PF02446">
    <property type="entry name" value="Glyco_hydro_77"/>
    <property type="match status" value="1"/>
</dbReference>
<proteinExistence type="inferred from homology"/>
<gene>
    <name evidence="10" type="ORF">DKT77_05625</name>
</gene>
<evidence type="ECO:0000256" key="9">
    <source>
        <dbReference type="ARBA" id="ARBA00031501"/>
    </source>
</evidence>
<keyword evidence="6 10" id="KW-0808">Transferase</keyword>
<evidence type="ECO:0000256" key="4">
    <source>
        <dbReference type="ARBA" id="ARBA00020295"/>
    </source>
</evidence>
<dbReference type="OrthoDB" id="9763489at2"/>
<evidence type="ECO:0000256" key="5">
    <source>
        <dbReference type="ARBA" id="ARBA00022676"/>
    </source>
</evidence>
<keyword evidence="7" id="KW-0119">Carbohydrate metabolism</keyword>
<dbReference type="InterPro" id="IPR017853">
    <property type="entry name" value="GH"/>
</dbReference>
<evidence type="ECO:0000256" key="8">
    <source>
        <dbReference type="ARBA" id="ARBA00031423"/>
    </source>
</evidence>
<evidence type="ECO:0000256" key="7">
    <source>
        <dbReference type="ARBA" id="ARBA00023277"/>
    </source>
</evidence>
<evidence type="ECO:0000313" key="10">
    <source>
        <dbReference type="EMBL" id="PWR03619.1"/>
    </source>
</evidence>
<evidence type="ECO:0000256" key="3">
    <source>
        <dbReference type="ARBA" id="ARBA00012560"/>
    </source>
</evidence>
<dbReference type="Gene3D" id="3.20.20.80">
    <property type="entry name" value="Glycosidases"/>
    <property type="match status" value="1"/>
</dbReference>
<dbReference type="InterPro" id="IPR003385">
    <property type="entry name" value="Glyco_hydro_77"/>
</dbReference>
<comment type="caution">
    <text evidence="10">The sequence shown here is derived from an EMBL/GenBank/DDBJ whole genome shotgun (WGS) entry which is preliminary data.</text>
</comment>
<dbReference type="Proteomes" id="UP000245680">
    <property type="component" value="Unassembled WGS sequence"/>
</dbReference>
<dbReference type="EC" id="2.4.1.25" evidence="3"/>
<organism evidence="10 11">
    <name type="scientific">Meridianimarinicoccus roseus</name>
    <dbReference type="NCBI Taxonomy" id="2072018"/>
    <lineage>
        <taxon>Bacteria</taxon>
        <taxon>Pseudomonadati</taxon>
        <taxon>Pseudomonadota</taxon>
        <taxon>Alphaproteobacteria</taxon>
        <taxon>Rhodobacterales</taxon>
        <taxon>Paracoccaceae</taxon>
        <taxon>Meridianimarinicoccus</taxon>
    </lineage>
</organism>
<comment type="catalytic activity">
    <reaction evidence="1">
        <text>Transfers a segment of a (1-&gt;4)-alpha-D-glucan to a new position in an acceptor, which may be glucose or a (1-&gt;4)-alpha-D-glucan.</text>
        <dbReference type="EC" id="2.4.1.25"/>
    </reaction>
</comment>
<dbReference type="SUPFAM" id="SSF51445">
    <property type="entry name" value="(Trans)glycosidases"/>
    <property type="match status" value="1"/>
</dbReference>
<keyword evidence="5" id="KW-0328">Glycosyltransferase</keyword>
<dbReference type="PANTHER" id="PTHR32438:SF5">
    <property type="entry name" value="4-ALPHA-GLUCANOTRANSFERASE DPE1, CHLOROPLASTIC_AMYLOPLASTIC"/>
    <property type="match status" value="1"/>
</dbReference>
<accession>A0A2V2LMV4</accession>
<evidence type="ECO:0000313" key="11">
    <source>
        <dbReference type="Proteomes" id="UP000245680"/>
    </source>
</evidence>
<dbReference type="GO" id="GO:0005975">
    <property type="term" value="P:carbohydrate metabolic process"/>
    <property type="evidence" value="ECO:0007669"/>
    <property type="project" value="InterPro"/>
</dbReference>
<evidence type="ECO:0000256" key="2">
    <source>
        <dbReference type="ARBA" id="ARBA00005684"/>
    </source>
</evidence>
<dbReference type="PANTHER" id="PTHR32438">
    <property type="entry name" value="4-ALPHA-GLUCANOTRANSFERASE DPE1, CHLOROPLASTIC/AMYLOPLASTIC"/>
    <property type="match status" value="1"/>
</dbReference>
<reference evidence="10 11" key="1">
    <citation type="submission" date="2018-05" db="EMBL/GenBank/DDBJ databases">
        <title>Rhodobacteraceae gen. nov., sp. nov. isolated from sea water.</title>
        <authorList>
            <person name="Ren Y."/>
        </authorList>
    </citation>
    <scope>NUCLEOTIDE SEQUENCE [LARGE SCALE GENOMIC DNA]</scope>
    <source>
        <strain evidence="10 11">TG-679</strain>
    </source>
</reference>
<comment type="similarity">
    <text evidence="2">Belongs to the disproportionating enzyme family.</text>
</comment>
<evidence type="ECO:0000256" key="1">
    <source>
        <dbReference type="ARBA" id="ARBA00000439"/>
    </source>
</evidence>
<protein>
    <recommendedName>
        <fullName evidence="4">4-alpha-glucanotransferase</fullName>
        <ecNumber evidence="3">2.4.1.25</ecNumber>
    </recommendedName>
    <alternativeName>
        <fullName evidence="8">Amylomaltase</fullName>
    </alternativeName>
    <alternativeName>
        <fullName evidence="9">Disproportionating enzyme</fullName>
    </alternativeName>
</protein>
<dbReference type="AlphaFoldDB" id="A0A2V2LMV4"/>
<keyword evidence="11" id="KW-1185">Reference proteome</keyword>
<dbReference type="RefSeq" id="WP_109810737.1">
    <property type="nucleotide sequence ID" value="NZ_QGKU01000025.1"/>
</dbReference>
<dbReference type="GO" id="GO:0004134">
    <property type="term" value="F:4-alpha-glucanotransferase activity"/>
    <property type="evidence" value="ECO:0007669"/>
    <property type="project" value="UniProtKB-EC"/>
</dbReference>
<name>A0A2V2LMV4_9RHOB</name>
<evidence type="ECO:0000256" key="6">
    <source>
        <dbReference type="ARBA" id="ARBA00022679"/>
    </source>
</evidence>